<organism evidence="1 2">
    <name type="scientific">Dreissena polymorpha</name>
    <name type="common">Zebra mussel</name>
    <name type="synonym">Mytilus polymorpha</name>
    <dbReference type="NCBI Taxonomy" id="45954"/>
    <lineage>
        <taxon>Eukaryota</taxon>
        <taxon>Metazoa</taxon>
        <taxon>Spiralia</taxon>
        <taxon>Lophotrochozoa</taxon>
        <taxon>Mollusca</taxon>
        <taxon>Bivalvia</taxon>
        <taxon>Autobranchia</taxon>
        <taxon>Heteroconchia</taxon>
        <taxon>Euheterodonta</taxon>
        <taxon>Imparidentia</taxon>
        <taxon>Neoheterodontei</taxon>
        <taxon>Myida</taxon>
        <taxon>Dreissenoidea</taxon>
        <taxon>Dreissenidae</taxon>
        <taxon>Dreissena</taxon>
    </lineage>
</organism>
<dbReference type="AlphaFoldDB" id="A0A9D4DEV0"/>
<evidence type="ECO:0000313" key="1">
    <source>
        <dbReference type="EMBL" id="KAH3748337.1"/>
    </source>
</evidence>
<comment type="caution">
    <text evidence="1">The sequence shown here is derived from an EMBL/GenBank/DDBJ whole genome shotgun (WGS) entry which is preliminary data.</text>
</comment>
<reference evidence="1" key="1">
    <citation type="journal article" date="2019" name="bioRxiv">
        <title>The Genome of the Zebra Mussel, Dreissena polymorpha: A Resource for Invasive Species Research.</title>
        <authorList>
            <person name="McCartney M.A."/>
            <person name="Auch B."/>
            <person name="Kono T."/>
            <person name="Mallez S."/>
            <person name="Zhang Y."/>
            <person name="Obille A."/>
            <person name="Becker A."/>
            <person name="Abrahante J.E."/>
            <person name="Garbe J."/>
            <person name="Badalamenti J.P."/>
            <person name="Herman A."/>
            <person name="Mangelson H."/>
            <person name="Liachko I."/>
            <person name="Sullivan S."/>
            <person name="Sone E.D."/>
            <person name="Koren S."/>
            <person name="Silverstein K.A.T."/>
            <person name="Beckman K.B."/>
            <person name="Gohl D.M."/>
        </authorList>
    </citation>
    <scope>NUCLEOTIDE SEQUENCE</scope>
    <source>
        <strain evidence="1">Duluth1</strain>
        <tissue evidence="1">Whole animal</tissue>
    </source>
</reference>
<sequence>MSEPNVRLQLYYLILGTASERIEESFERKRGKYQSLTDTYGGGGLQMFPSAITVAHFQQTGGHRTGPVVTRETESASLWLWRKTWQMRKCSGGLLSPGRKIDHFRSAHHMRT</sequence>
<evidence type="ECO:0000313" key="2">
    <source>
        <dbReference type="Proteomes" id="UP000828390"/>
    </source>
</evidence>
<reference evidence="1" key="2">
    <citation type="submission" date="2020-11" db="EMBL/GenBank/DDBJ databases">
        <authorList>
            <person name="McCartney M.A."/>
            <person name="Auch B."/>
            <person name="Kono T."/>
            <person name="Mallez S."/>
            <person name="Becker A."/>
            <person name="Gohl D.M."/>
            <person name="Silverstein K.A.T."/>
            <person name="Koren S."/>
            <person name="Bechman K.B."/>
            <person name="Herman A."/>
            <person name="Abrahante J.E."/>
            <person name="Garbe J."/>
        </authorList>
    </citation>
    <scope>NUCLEOTIDE SEQUENCE</scope>
    <source>
        <strain evidence="1">Duluth1</strain>
        <tissue evidence="1">Whole animal</tissue>
    </source>
</reference>
<accession>A0A9D4DEV0</accession>
<gene>
    <name evidence="1" type="ORF">DPMN_182778</name>
</gene>
<keyword evidence="2" id="KW-1185">Reference proteome</keyword>
<proteinExistence type="predicted"/>
<protein>
    <submittedName>
        <fullName evidence="1">Uncharacterized protein</fullName>
    </submittedName>
</protein>
<dbReference type="EMBL" id="JAIWYP010000010">
    <property type="protein sequence ID" value="KAH3748337.1"/>
    <property type="molecule type" value="Genomic_DNA"/>
</dbReference>
<name>A0A9D4DEV0_DREPO</name>
<dbReference type="Proteomes" id="UP000828390">
    <property type="component" value="Unassembled WGS sequence"/>
</dbReference>